<dbReference type="SUPFAM" id="SSF47413">
    <property type="entry name" value="lambda repressor-like DNA-binding domains"/>
    <property type="match status" value="1"/>
</dbReference>
<dbReference type="Proteomes" id="UP000671995">
    <property type="component" value="Chromosome"/>
</dbReference>
<gene>
    <name evidence="6" type="ORF">HRI96_00180</name>
</gene>
<dbReference type="CDD" id="cd01392">
    <property type="entry name" value="HTH_LacI"/>
    <property type="match status" value="1"/>
</dbReference>
<evidence type="ECO:0000259" key="4">
    <source>
        <dbReference type="PROSITE" id="PS50932"/>
    </source>
</evidence>
<dbReference type="SMART" id="SM00354">
    <property type="entry name" value="HTH_LACI"/>
    <property type="match status" value="1"/>
</dbReference>
<dbReference type="InterPro" id="IPR010982">
    <property type="entry name" value="Lambda_DNA-bd_dom_sf"/>
</dbReference>
<evidence type="ECO:0000313" key="6">
    <source>
        <dbReference type="EMBL" id="QTQ10754.1"/>
    </source>
</evidence>
<dbReference type="GO" id="GO:0000976">
    <property type="term" value="F:transcription cis-regulatory region binding"/>
    <property type="evidence" value="ECO:0007669"/>
    <property type="project" value="TreeGrafter"/>
</dbReference>
<dbReference type="InterPro" id="IPR000843">
    <property type="entry name" value="HTH_LacI"/>
</dbReference>
<reference evidence="6" key="2">
    <citation type="journal article" date="2021" name="Microbiol. Resour. Announc.">
        <title>Complete Genome Sequences of Three Human Oral Treponema parvum Isolates.</title>
        <authorList>
            <person name="Zeng H."/>
            <person name="Watt R.M."/>
        </authorList>
    </citation>
    <scope>NUCLEOTIDE SEQUENCE</scope>
    <source>
        <strain evidence="6">ATCC 700773</strain>
    </source>
</reference>
<keyword evidence="1" id="KW-0805">Transcription regulation</keyword>
<feature type="domain" description="HTH lacI-type" evidence="4">
    <location>
        <begin position="6"/>
        <end position="60"/>
    </location>
</feature>
<dbReference type="PRINTS" id="PR00036">
    <property type="entry name" value="HTHLACI"/>
</dbReference>
<keyword evidence="2 6" id="KW-0238">DNA-binding</keyword>
<dbReference type="Gene3D" id="1.10.260.40">
    <property type="entry name" value="lambda repressor-like DNA-binding domains"/>
    <property type="match status" value="1"/>
</dbReference>
<dbReference type="CDD" id="cd06267">
    <property type="entry name" value="PBP1_LacI_sugar_binding-like"/>
    <property type="match status" value="1"/>
</dbReference>
<dbReference type="Gene3D" id="3.40.50.2300">
    <property type="match status" value="2"/>
</dbReference>
<dbReference type="PROSITE" id="PS50943">
    <property type="entry name" value="HTH_CROC1"/>
    <property type="match status" value="1"/>
</dbReference>
<accession>A0A975IC71</accession>
<dbReference type="SUPFAM" id="SSF53822">
    <property type="entry name" value="Periplasmic binding protein-like I"/>
    <property type="match status" value="1"/>
</dbReference>
<dbReference type="InterPro" id="IPR046335">
    <property type="entry name" value="LacI/GalR-like_sensor"/>
</dbReference>
<dbReference type="AlphaFoldDB" id="A0A975IC71"/>
<dbReference type="InterPro" id="IPR001387">
    <property type="entry name" value="Cro/C1-type_HTH"/>
</dbReference>
<keyword evidence="3" id="KW-0804">Transcription</keyword>
<dbReference type="Pfam" id="PF00356">
    <property type="entry name" value="LacI"/>
    <property type="match status" value="1"/>
</dbReference>
<dbReference type="EMBL" id="CP054257">
    <property type="protein sequence ID" value="QTQ10754.1"/>
    <property type="molecule type" value="Genomic_DNA"/>
</dbReference>
<feature type="domain" description="HTH cro/C1-type" evidence="5">
    <location>
        <begin position="5"/>
        <end position="54"/>
    </location>
</feature>
<name>A0A975IC71_9SPIR</name>
<dbReference type="Pfam" id="PF13377">
    <property type="entry name" value="Peripla_BP_3"/>
    <property type="match status" value="1"/>
</dbReference>
<evidence type="ECO:0000256" key="3">
    <source>
        <dbReference type="ARBA" id="ARBA00023163"/>
    </source>
</evidence>
<dbReference type="InterPro" id="IPR028082">
    <property type="entry name" value="Peripla_BP_I"/>
</dbReference>
<evidence type="ECO:0000256" key="1">
    <source>
        <dbReference type="ARBA" id="ARBA00023015"/>
    </source>
</evidence>
<organism evidence="6 7">
    <name type="scientific">Treponema parvum</name>
    <dbReference type="NCBI Taxonomy" id="138851"/>
    <lineage>
        <taxon>Bacteria</taxon>
        <taxon>Pseudomonadati</taxon>
        <taxon>Spirochaetota</taxon>
        <taxon>Spirochaetia</taxon>
        <taxon>Spirochaetales</taxon>
        <taxon>Treponemataceae</taxon>
        <taxon>Treponema</taxon>
    </lineage>
</organism>
<dbReference type="PROSITE" id="PS50932">
    <property type="entry name" value="HTH_LACI_2"/>
    <property type="match status" value="1"/>
</dbReference>
<dbReference type="GO" id="GO:0003700">
    <property type="term" value="F:DNA-binding transcription factor activity"/>
    <property type="evidence" value="ECO:0007669"/>
    <property type="project" value="TreeGrafter"/>
</dbReference>
<dbReference type="PANTHER" id="PTHR30146">
    <property type="entry name" value="LACI-RELATED TRANSCRIPTIONAL REPRESSOR"/>
    <property type="match status" value="1"/>
</dbReference>
<evidence type="ECO:0000313" key="7">
    <source>
        <dbReference type="Proteomes" id="UP000671995"/>
    </source>
</evidence>
<dbReference type="PANTHER" id="PTHR30146:SF109">
    <property type="entry name" value="HTH-TYPE TRANSCRIPTIONAL REGULATOR GALS"/>
    <property type="match status" value="1"/>
</dbReference>
<evidence type="ECO:0000256" key="2">
    <source>
        <dbReference type="ARBA" id="ARBA00023125"/>
    </source>
</evidence>
<sequence length="366" mass="40552">MLVPNYSIKDVARLAGVSISTVSNVLNKTRSVSQKTIEKVEKIAKELNYQVDPIARSLKDSKTGQIGIIVEDICGVFYPYIIKGINSVATKKGYSLLISDAQGMNGNEIAVDNEKEIFNKFFNTRVDGVIFVTAAKIETLGDYFSTIKEHGNRKKYTPLVSIERDLTSIGIDSVYYDSLGNAKIAVQHLIDCGCRHVVHISGPTSMHVAQQRVVGYLTCMDENHMGVNMQTMISYGDYSHQSGYKAMIELLEKFPQLDGVFCGNDQMAIGALKALKQKGKHVPEDVKIIGYDDSFVSTITEPSISTIHVPKVSAGVKAANLLFSLMDRNKDDLIHEPVGFRMEGRLIIRNSTVSGMDEENWLVSEW</sequence>
<reference evidence="6" key="1">
    <citation type="submission" date="2020-05" db="EMBL/GenBank/DDBJ databases">
        <authorList>
            <person name="Zeng H."/>
            <person name="Chan Y.K."/>
            <person name="Watt R.M."/>
        </authorList>
    </citation>
    <scope>NUCLEOTIDE SEQUENCE</scope>
    <source>
        <strain evidence="6">ATCC 700773</strain>
    </source>
</reference>
<evidence type="ECO:0000259" key="5">
    <source>
        <dbReference type="PROSITE" id="PS50943"/>
    </source>
</evidence>
<dbReference type="PROSITE" id="PS00356">
    <property type="entry name" value="HTH_LACI_1"/>
    <property type="match status" value="1"/>
</dbReference>
<protein>
    <submittedName>
        <fullName evidence="6">LacI family DNA-binding transcriptional regulator</fullName>
    </submittedName>
</protein>
<proteinExistence type="predicted"/>